<proteinExistence type="predicted"/>
<dbReference type="AlphaFoldDB" id="A0A8J3WVN3"/>
<dbReference type="InterPro" id="IPR007278">
    <property type="entry name" value="DUF397"/>
</dbReference>
<dbReference type="Proteomes" id="UP000634476">
    <property type="component" value="Unassembled WGS sequence"/>
</dbReference>
<evidence type="ECO:0000259" key="1">
    <source>
        <dbReference type="Pfam" id="PF04149"/>
    </source>
</evidence>
<evidence type="ECO:0000313" key="2">
    <source>
        <dbReference type="EMBL" id="GII04134.1"/>
    </source>
</evidence>
<sequence>MQRPTFQGSFWHTLCNNGQCPQVAREGEWIALRNSADGENGPVVVFRVDEWDELVANIGDFTSEKLGGSSNA</sequence>
<dbReference type="RefSeq" id="WP_203878400.1">
    <property type="nucleotide sequence ID" value="NZ_BOOK01000047.1"/>
</dbReference>
<feature type="domain" description="DUF397" evidence="1">
    <location>
        <begin position="16"/>
        <end position="57"/>
    </location>
</feature>
<protein>
    <recommendedName>
        <fullName evidence="1">DUF397 domain-containing protein</fullName>
    </recommendedName>
</protein>
<dbReference type="EMBL" id="BOOK01000047">
    <property type="protein sequence ID" value="GII04134.1"/>
    <property type="molecule type" value="Genomic_DNA"/>
</dbReference>
<dbReference type="Pfam" id="PF04149">
    <property type="entry name" value="DUF397"/>
    <property type="match status" value="1"/>
</dbReference>
<keyword evidence="3" id="KW-1185">Reference proteome</keyword>
<organism evidence="2 3">
    <name type="scientific">Planobispora takensis</name>
    <dbReference type="NCBI Taxonomy" id="1367882"/>
    <lineage>
        <taxon>Bacteria</taxon>
        <taxon>Bacillati</taxon>
        <taxon>Actinomycetota</taxon>
        <taxon>Actinomycetes</taxon>
        <taxon>Streptosporangiales</taxon>
        <taxon>Streptosporangiaceae</taxon>
        <taxon>Planobispora</taxon>
    </lineage>
</organism>
<accession>A0A8J3WVN3</accession>
<comment type="caution">
    <text evidence="2">The sequence shown here is derived from an EMBL/GenBank/DDBJ whole genome shotgun (WGS) entry which is preliminary data.</text>
</comment>
<reference evidence="2" key="1">
    <citation type="submission" date="2021-01" db="EMBL/GenBank/DDBJ databases">
        <title>Whole genome shotgun sequence of Planobispora takensis NBRC 109077.</title>
        <authorList>
            <person name="Komaki H."/>
            <person name="Tamura T."/>
        </authorList>
    </citation>
    <scope>NUCLEOTIDE SEQUENCE</scope>
    <source>
        <strain evidence="2">NBRC 109077</strain>
    </source>
</reference>
<gene>
    <name evidence="2" type="ORF">Pta02_61420</name>
</gene>
<evidence type="ECO:0000313" key="3">
    <source>
        <dbReference type="Proteomes" id="UP000634476"/>
    </source>
</evidence>
<name>A0A8J3WVN3_9ACTN</name>